<gene>
    <name evidence="3" type="ORF">FHS65_001755</name>
</gene>
<evidence type="ECO:0000256" key="1">
    <source>
        <dbReference type="SAM" id="MobiDB-lite"/>
    </source>
</evidence>
<dbReference type="Proteomes" id="UP000548978">
    <property type="component" value="Unassembled WGS sequence"/>
</dbReference>
<feature type="chain" id="PRO_5030859286" description="SPOR domain-containing protein" evidence="2">
    <location>
        <begin position="25"/>
        <end position="128"/>
    </location>
</feature>
<comment type="caution">
    <text evidence="3">The sequence shown here is derived from an EMBL/GenBank/DDBJ whole genome shotgun (WGS) entry which is preliminary data.</text>
</comment>
<evidence type="ECO:0008006" key="5">
    <source>
        <dbReference type="Google" id="ProtNLM"/>
    </source>
</evidence>
<dbReference type="EMBL" id="JACIJB010000007">
    <property type="protein sequence ID" value="MBB5660997.1"/>
    <property type="molecule type" value="Genomic_DNA"/>
</dbReference>
<reference evidence="3 4" key="1">
    <citation type="submission" date="2020-08" db="EMBL/GenBank/DDBJ databases">
        <title>Genomic Encyclopedia of Type Strains, Phase IV (KMG-IV): sequencing the most valuable type-strain genomes for metagenomic binning, comparative biology and taxonomic classification.</title>
        <authorList>
            <person name="Goeker M."/>
        </authorList>
    </citation>
    <scope>NUCLEOTIDE SEQUENCE [LARGE SCALE GENOMIC DNA]</scope>
    <source>
        <strain evidence="3 4">DSM 24448</strain>
    </source>
</reference>
<proteinExistence type="predicted"/>
<dbReference type="RefSeq" id="WP_123288247.1">
    <property type="nucleotide sequence ID" value="NZ_JACIJB010000007.1"/>
</dbReference>
<dbReference type="AlphaFoldDB" id="A0A7W9E755"/>
<evidence type="ECO:0000313" key="4">
    <source>
        <dbReference type="Proteomes" id="UP000548978"/>
    </source>
</evidence>
<feature type="signal peptide" evidence="2">
    <location>
        <begin position="1"/>
        <end position="24"/>
    </location>
</feature>
<feature type="region of interest" description="Disordered" evidence="1">
    <location>
        <begin position="26"/>
        <end position="50"/>
    </location>
</feature>
<accession>A0A7W9E755</accession>
<evidence type="ECO:0000256" key="2">
    <source>
        <dbReference type="SAM" id="SignalP"/>
    </source>
</evidence>
<protein>
    <recommendedName>
        <fullName evidence="5">SPOR domain-containing protein</fullName>
    </recommendedName>
</protein>
<dbReference type="OrthoDB" id="7208387at2"/>
<organism evidence="3 4">
    <name type="scientific">Brevundimonas halotolerans</name>
    <dbReference type="NCBI Taxonomy" id="69670"/>
    <lineage>
        <taxon>Bacteria</taxon>
        <taxon>Pseudomonadati</taxon>
        <taxon>Pseudomonadota</taxon>
        <taxon>Alphaproteobacteria</taxon>
        <taxon>Caulobacterales</taxon>
        <taxon>Caulobacteraceae</taxon>
        <taxon>Brevundimonas</taxon>
    </lineage>
</organism>
<keyword evidence="2" id="KW-0732">Signal</keyword>
<name>A0A7W9E755_9CAUL</name>
<keyword evidence="4" id="KW-1185">Reference proteome</keyword>
<evidence type="ECO:0000313" key="3">
    <source>
        <dbReference type="EMBL" id="MBB5660997.1"/>
    </source>
</evidence>
<sequence>MQTRYFVAGFAGLAALVMAGSASAQSTGGAGSGARPQIWGPSTGRVGAPTGRLTQGQYLFLYESESARMDAALSEQSLVERHGAERVDLAYRVGALVDLGRCREARAMALEEGDRQMAMRVRQTCRGL</sequence>